<evidence type="ECO:0000313" key="4">
    <source>
        <dbReference type="Proteomes" id="UP000198604"/>
    </source>
</evidence>
<keyword evidence="4" id="KW-1185">Reference proteome</keyword>
<protein>
    <submittedName>
        <fullName evidence="3">Cro protein</fullName>
    </submittedName>
</protein>
<dbReference type="PANTHER" id="PTHR46558:SF4">
    <property type="entry name" value="DNA-BIDING PHAGE PROTEIN"/>
    <property type="match status" value="1"/>
</dbReference>
<reference evidence="4" key="1">
    <citation type="submission" date="2015-03" db="EMBL/GenBank/DDBJ databases">
        <authorList>
            <person name="Urmite Genomes"/>
        </authorList>
    </citation>
    <scope>NUCLEOTIDE SEQUENCE [LARGE SCALE GENOMIC DNA]</scope>
    <source>
        <strain evidence="4">FF10</strain>
    </source>
</reference>
<dbReference type="OrthoDB" id="2323301at2"/>
<proteinExistence type="predicted"/>
<evidence type="ECO:0000313" key="3">
    <source>
        <dbReference type="EMBL" id="CQR24611.1"/>
    </source>
</evidence>
<dbReference type="InterPro" id="IPR001387">
    <property type="entry name" value="Cro/C1-type_HTH"/>
</dbReference>
<dbReference type="SMART" id="SM00530">
    <property type="entry name" value="HTH_XRE"/>
    <property type="match status" value="1"/>
</dbReference>
<dbReference type="RefSeq" id="WP_093650243.1">
    <property type="nucleotide sequence ID" value="NZ_CTEN01000002.1"/>
</dbReference>
<dbReference type="PROSITE" id="PS50943">
    <property type="entry name" value="HTH_CROC1"/>
    <property type="match status" value="1"/>
</dbReference>
<organism evidence="3 4">
    <name type="scientific">Streptococcus varani</name>
    <dbReference type="NCBI Taxonomy" id="1608583"/>
    <lineage>
        <taxon>Bacteria</taxon>
        <taxon>Bacillati</taxon>
        <taxon>Bacillota</taxon>
        <taxon>Bacilli</taxon>
        <taxon>Lactobacillales</taxon>
        <taxon>Streptococcaceae</taxon>
        <taxon>Streptococcus</taxon>
    </lineage>
</organism>
<dbReference type="Pfam" id="PF01381">
    <property type="entry name" value="HTH_3"/>
    <property type="match status" value="1"/>
</dbReference>
<gene>
    <name evidence="3" type="ORF">BN1356_00955</name>
</gene>
<sequence length="78" mass="9096">MQILLYKLRKEKGLSQDALASVIHVSVNQYGKKERGAAQFTQDEMFAIADFFKRPIAQIFLPRKSPKRKQIQPHPRRT</sequence>
<dbReference type="STRING" id="1608583.BN1356_00955"/>
<feature type="domain" description="HTH cro/C1-type" evidence="2">
    <location>
        <begin position="5"/>
        <end position="59"/>
    </location>
</feature>
<dbReference type="Gene3D" id="1.10.260.40">
    <property type="entry name" value="lambda repressor-like DNA-binding domains"/>
    <property type="match status" value="1"/>
</dbReference>
<dbReference type="EMBL" id="CTEN01000002">
    <property type="protein sequence ID" value="CQR24611.1"/>
    <property type="molecule type" value="Genomic_DNA"/>
</dbReference>
<dbReference type="Proteomes" id="UP000198604">
    <property type="component" value="Unassembled WGS sequence"/>
</dbReference>
<accession>A0A0E4H4X3</accession>
<evidence type="ECO:0000256" key="1">
    <source>
        <dbReference type="ARBA" id="ARBA00023125"/>
    </source>
</evidence>
<dbReference type="SUPFAM" id="SSF47413">
    <property type="entry name" value="lambda repressor-like DNA-binding domains"/>
    <property type="match status" value="1"/>
</dbReference>
<dbReference type="PANTHER" id="PTHR46558">
    <property type="entry name" value="TRACRIPTIONAL REGULATORY PROTEIN-RELATED-RELATED"/>
    <property type="match status" value="1"/>
</dbReference>
<dbReference type="AlphaFoldDB" id="A0A0E4H4X3"/>
<dbReference type="CDD" id="cd00093">
    <property type="entry name" value="HTH_XRE"/>
    <property type="match status" value="1"/>
</dbReference>
<dbReference type="InterPro" id="IPR010982">
    <property type="entry name" value="Lambda_DNA-bd_dom_sf"/>
</dbReference>
<evidence type="ECO:0000259" key="2">
    <source>
        <dbReference type="PROSITE" id="PS50943"/>
    </source>
</evidence>
<name>A0A0E4H4X3_9STRE</name>
<keyword evidence="1" id="KW-0238">DNA-binding</keyword>
<dbReference type="GO" id="GO:0003677">
    <property type="term" value="F:DNA binding"/>
    <property type="evidence" value="ECO:0007669"/>
    <property type="project" value="UniProtKB-KW"/>
</dbReference>